<sequence>MPNPIVHAEIIGRDPGRLRRFYGELFGWDAPPGSPVAAAISDGDSYALNATPATATPVPIGIGGGGEHPAQVIFYVGVEDVAAVLARAVELGGAVHVPPRARPDGALLVAQFHDPEGNLVGLAGPAG</sequence>
<dbReference type="Gene3D" id="3.10.180.10">
    <property type="entry name" value="2,3-Dihydroxybiphenyl 1,2-Dioxygenase, domain 1"/>
    <property type="match status" value="1"/>
</dbReference>
<dbReference type="PROSITE" id="PS51819">
    <property type="entry name" value="VOC"/>
    <property type="match status" value="1"/>
</dbReference>
<evidence type="ECO:0000313" key="2">
    <source>
        <dbReference type="EMBL" id="NYG99402.1"/>
    </source>
</evidence>
<dbReference type="InterPro" id="IPR004360">
    <property type="entry name" value="Glyas_Fos-R_dOase_dom"/>
</dbReference>
<protein>
    <recommendedName>
        <fullName evidence="1">VOC domain-containing protein</fullName>
    </recommendedName>
</protein>
<dbReference type="RefSeq" id="WP_179567581.1">
    <property type="nucleotide sequence ID" value="NZ_JACBZY010000001.1"/>
</dbReference>
<dbReference type="InterPro" id="IPR052164">
    <property type="entry name" value="Anthracycline_SecMetBiosynth"/>
</dbReference>
<dbReference type="PANTHER" id="PTHR33993">
    <property type="entry name" value="GLYOXALASE-RELATED"/>
    <property type="match status" value="1"/>
</dbReference>
<dbReference type="Pfam" id="PF00903">
    <property type="entry name" value="Glyoxalase"/>
    <property type="match status" value="1"/>
</dbReference>
<reference evidence="2 3" key="1">
    <citation type="submission" date="2020-07" db="EMBL/GenBank/DDBJ databases">
        <title>Sequencing the genomes of 1000 actinobacteria strains.</title>
        <authorList>
            <person name="Klenk H.-P."/>
        </authorList>
    </citation>
    <scope>NUCLEOTIDE SEQUENCE [LARGE SCALE GENOMIC DNA]</scope>
    <source>
        <strain evidence="2 3">DSM 23141</strain>
    </source>
</reference>
<evidence type="ECO:0000313" key="3">
    <source>
        <dbReference type="Proteomes" id="UP000553888"/>
    </source>
</evidence>
<dbReference type="SUPFAM" id="SSF54593">
    <property type="entry name" value="Glyoxalase/Bleomycin resistance protein/Dihydroxybiphenyl dioxygenase"/>
    <property type="match status" value="1"/>
</dbReference>
<comment type="caution">
    <text evidence="2">The sequence shown here is derived from an EMBL/GenBank/DDBJ whole genome shotgun (WGS) entry which is preliminary data.</text>
</comment>
<proteinExistence type="predicted"/>
<dbReference type="InterPro" id="IPR037523">
    <property type="entry name" value="VOC_core"/>
</dbReference>
<dbReference type="Proteomes" id="UP000553888">
    <property type="component" value="Unassembled WGS sequence"/>
</dbReference>
<organism evidence="2 3">
    <name type="scientific">Schumannella luteola</name>
    <dbReference type="NCBI Taxonomy" id="472059"/>
    <lineage>
        <taxon>Bacteria</taxon>
        <taxon>Bacillati</taxon>
        <taxon>Actinomycetota</taxon>
        <taxon>Actinomycetes</taxon>
        <taxon>Micrococcales</taxon>
        <taxon>Microbacteriaceae</taxon>
        <taxon>Schumannella</taxon>
    </lineage>
</organism>
<feature type="domain" description="VOC" evidence="1">
    <location>
        <begin position="4"/>
        <end position="125"/>
    </location>
</feature>
<evidence type="ECO:0000259" key="1">
    <source>
        <dbReference type="PROSITE" id="PS51819"/>
    </source>
</evidence>
<dbReference type="EMBL" id="JACBZY010000001">
    <property type="protein sequence ID" value="NYG99402.1"/>
    <property type="molecule type" value="Genomic_DNA"/>
</dbReference>
<accession>A0A852YC33</accession>
<dbReference type="InterPro" id="IPR029068">
    <property type="entry name" value="Glyas_Bleomycin-R_OHBP_Dase"/>
</dbReference>
<dbReference type="AlphaFoldDB" id="A0A852YC33"/>
<gene>
    <name evidence="2" type="ORF">BJ979_002028</name>
</gene>
<keyword evidence="3" id="KW-1185">Reference proteome</keyword>
<name>A0A852YC33_9MICO</name>